<accession>A0ABR7FXY7</accession>
<dbReference type="InterPro" id="IPR014710">
    <property type="entry name" value="RmlC-like_jellyroll"/>
</dbReference>
<evidence type="ECO:0000313" key="2">
    <source>
        <dbReference type="EMBL" id="MBC5679371.1"/>
    </source>
</evidence>
<proteinExistence type="predicted"/>
<reference evidence="2 3" key="1">
    <citation type="submission" date="2020-08" db="EMBL/GenBank/DDBJ databases">
        <title>Genome public.</title>
        <authorList>
            <person name="Liu C."/>
            <person name="Sun Q."/>
        </authorList>
    </citation>
    <scope>NUCLEOTIDE SEQUENCE [LARGE SCALE GENOMIC DNA]</scope>
    <source>
        <strain evidence="2 3">NSJ-43</strain>
    </source>
</reference>
<dbReference type="Gene3D" id="2.60.120.10">
    <property type="entry name" value="Jelly Rolls"/>
    <property type="match status" value="1"/>
</dbReference>
<keyword evidence="3" id="KW-1185">Reference proteome</keyword>
<dbReference type="InterPro" id="IPR011051">
    <property type="entry name" value="RmlC_Cupin_sf"/>
</dbReference>
<dbReference type="InterPro" id="IPR013096">
    <property type="entry name" value="Cupin_2"/>
</dbReference>
<comment type="caution">
    <text evidence="2">The sequence shown here is derived from an EMBL/GenBank/DDBJ whole genome shotgun (WGS) entry which is preliminary data.</text>
</comment>
<gene>
    <name evidence="2" type="ORF">H8S01_00110</name>
</gene>
<organism evidence="2 3">
    <name type="scientific">Lachnospira hominis</name>
    <name type="common">ex Liu et al. 2021</name>
    <dbReference type="NCBI Taxonomy" id="2763051"/>
    <lineage>
        <taxon>Bacteria</taxon>
        <taxon>Bacillati</taxon>
        <taxon>Bacillota</taxon>
        <taxon>Clostridia</taxon>
        <taxon>Lachnospirales</taxon>
        <taxon>Lachnospiraceae</taxon>
        <taxon>Lachnospira</taxon>
    </lineage>
</organism>
<evidence type="ECO:0000259" key="1">
    <source>
        <dbReference type="Pfam" id="PF07883"/>
    </source>
</evidence>
<evidence type="ECO:0000313" key="3">
    <source>
        <dbReference type="Proteomes" id="UP000628463"/>
    </source>
</evidence>
<name>A0ABR7FXY7_9FIRM</name>
<protein>
    <submittedName>
        <fullName evidence="2">Cupin domain-containing protein</fullName>
    </submittedName>
</protein>
<dbReference type="SUPFAM" id="SSF51182">
    <property type="entry name" value="RmlC-like cupins"/>
    <property type="match status" value="1"/>
</dbReference>
<dbReference type="EMBL" id="JACOPD010000001">
    <property type="protein sequence ID" value="MBC5679371.1"/>
    <property type="molecule type" value="Genomic_DNA"/>
</dbReference>
<feature type="domain" description="Cupin type-2" evidence="1">
    <location>
        <begin position="50"/>
        <end position="107"/>
    </location>
</feature>
<dbReference type="Pfam" id="PF07883">
    <property type="entry name" value="Cupin_2"/>
    <property type="match status" value="1"/>
</dbReference>
<dbReference type="RefSeq" id="WP_021865873.1">
    <property type="nucleotide sequence ID" value="NZ_JACOPD010000001.1"/>
</dbReference>
<sequence>MKPYITAEEVIEKQGENQRTYRFLTTENGCVNGCASGTTIYANTEFSDHPGAHDDQEGFYVLEGEGFAKLDDLVFPIKAGDSFVALAGVKHTLRTKEGCTPVKVFWFHSGI</sequence>
<dbReference type="Proteomes" id="UP000628463">
    <property type="component" value="Unassembled WGS sequence"/>
</dbReference>